<feature type="domain" description="Glycosyl transferase family 1" evidence="1">
    <location>
        <begin position="24"/>
        <end position="170"/>
    </location>
</feature>
<dbReference type="EMBL" id="BAAAFI010000047">
    <property type="protein sequence ID" value="GAA0880875.1"/>
    <property type="molecule type" value="Genomic_DNA"/>
</dbReference>
<name>A0ABN1N4T8_9BACT</name>
<evidence type="ECO:0000259" key="1">
    <source>
        <dbReference type="Pfam" id="PF00534"/>
    </source>
</evidence>
<accession>A0ABN1N4T8</accession>
<dbReference type="Gene3D" id="3.40.50.2000">
    <property type="entry name" value="Glycogen Phosphorylase B"/>
    <property type="match status" value="2"/>
</dbReference>
<dbReference type="InterPro" id="IPR001296">
    <property type="entry name" value="Glyco_trans_1"/>
</dbReference>
<protein>
    <recommendedName>
        <fullName evidence="1">Glycosyl transferase family 1 domain-containing protein</fullName>
    </recommendedName>
</protein>
<evidence type="ECO:0000313" key="2">
    <source>
        <dbReference type="EMBL" id="GAA0880875.1"/>
    </source>
</evidence>
<gene>
    <name evidence="2" type="ORF">GCM10009119_38450</name>
</gene>
<proteinExistence type="predicted"/>
<dbReference type="PANTHER" id="PTHR45947">
    <property type="entry name" value="SULFOQUINOVOSYL TRANSFERASE SQD2"/>
    <property type="match status" value="1"/>
</dbReference>
<evidence type="ECO:0000313" key="3">
    <source>
        <dbReference type="Proteomes" id="UP001500469"/>
    </source>
</evidence>
<dbReference type="CDD" id="cd03801">
    <property type="entry name" value="GT4_PimA-like"/>
    <property type="match status" value="1"/>
</dbReference>
<reference evidence="2 3" key="1">
    <citation type="journal article" date="2019" name="Int. J. Syst. Evol. Microbiol.">
        <title>The Global Catalogue of Microorganisms (GCM) 10K type strain sequencing project: providing services to taxonomists for standard genome sequencing and annotation.</title>
        <authorList>
            <consortium name="The Broad Institute Genomics Platform"/>
            <consortium name="The Broad Institute Genome Sequencing Center for Infectious Disease"/>
            <person name="Wu L."/>
            <person name="Ma J."/>
        </authorList>
    </citation>
    <scope>NUCLEOTIDE SEQUENCE [LARGE SCALE GENOMIC DNA]</scope>
    <source>
        <strain evidence="2 3">JCM 16112</strain>
    </source>
</reference>
<organism evidence="2 3">
    <name type="scientific">Algoriphagus jejuensis</name>
    <dbReference type="NCBI Taxonomy" id="419934"/>
    <lineage>
        <taxon>Bacteria</taxon>
        <taxon>Pseudomonadati</taxon>
        <taxon>Bacteroidota</taxon>
        <taxon>Cytophagia</taxon>
        <taxon>Cytophagales</taxon>
        <taxon>Cyclobacteriaceae</taxon>
        <taxon>Algoriphagus</taxon>
    </lineage>
</organism>
<dbReference type="InterPro" id="IPR050194">
    <property type="entry name" value="Glycosyltransferase_grp1"/>
</dbReference>
<dbReference type="Pfam" id="PF00534">
    <property type="entry name" value="Glycos_transf_1"/>
    <property type="match status" value="1"/>
</dbReference>
<sequence>MLPIGIETNSVNHLANGDISIQLPESFLLQIGGLVEEKAPLAMLSIFVKLQKKYTWLKLLYVGSGSLESVLRKEIAVQGLDESVSILPSQSNIFPILSKAFALVMPSKIEGLPGVILEAMYCRVPVIAFGVGGIPEVLKNGETGWCIAPGQADDFLAAIEDVISADSKLKSQIFDKAHQLVNNSFNIEKITRQFEGFYNEILFQNSV</sequence>
<comment type="caution">
    <text evidence="2">The sequence shown here is derived from an EMBL/GenBank/DDBJ whole genome shotgun (WGS) entry which is preliminary data.</text>
</comment>
<dbReference type="PANTHER" id="PTHR45947:SF3">
    <property type="entry name" value="SULFOQUINOVOSYL TRANSFERASE SQD2"/>
    <property type="match status" value="1"/>
</dbReference>
<dbReference type="SUPFAM" id="SSF53756">
    <property type="entry name" value="UDP-Glycosyltransferase/glycogen phosphorylase"/>
    <property type="match status" value="1"/>
</dbReference>
<keyword evidence="3" id="KW-1185">Reference proteome</keyword>
<dbReference type="Proteomes" id="UP001500469">
    <property type="component" value="Unassembled WGS sequence"/>
</dbReference>